<sequence length="34" mass="4152">IKWNTKRIEEIIPKFSLEIQCLKPRQMGAKYIYI</sequence>
<accession>A0A3P6BIE7</accession>
<dbReference type="Gramene" id="A08p25130.2_BraZ1">
    <property type="protein sequence ID" value="A08p25130.2_BraZ1.CDS.1"/>
    <property type="gene ID" value="A08g25130.2_BraZ1"/>
</dbReference>
<name>A0A3P6BIE7_BRACM</name>
<feature type="non-terminal residue" evidence="2">
    <location>
        <position position="1"/>
    </location>
</feature>
<dbReference type="EMBL" id="LR031575">
    <property type="protein sequence ID" value="VDD05777.1"/>
    <property type="molecule type" value="Genomic_DNA"/>
</dbReference>
<gene>
    <name evidence="2" type="ORF">BRAA08T34227Z</name>
    <name evidence="1" type="ORF">BRAPAZ1V2_A08P25130.2</name>
</gene>
<dbReference type="AlphaFoldDB" id="A0A3P6BIE7"/>
<reference evidence="2" key="1">
    <citation type="submission" date="2018-11" db="EMBL/GenBank/DDBJ databases">
        <authorList>
            <consortium name="Genoscope - CEA"/>
            <person name="William W."/>
        </authorList>
    </citation>
    <scope>NUCLEOTIDE SEQUENCE</scope>
</reference>
<dbReference type="EMBL" id="LS974624">
    <property type="protein sequence ID" value="CAG7898847.1"/>
    <property type="molecule type" value="Genomic_DNA"/>
</dbReference>
<evidence type="ECO:0000313" key="1">
    <source>
        <dbReference type="EMBL" id="CAG7898847.1"/>
    </source>
</evidence>
<organism evidence="2">
    <name type="scientific">Brassica campestris</name>
    <name type="common">Field mustard</name>
    <dbReference type="NCBI Taxonomy" id="3711"/>
    <lineage>
        <taxon>Eukaryota</taxon>
        <taxon>Viridiplantae</taxon>
        <taxon>Streptophyta</taxon>
        <taxon>Embryophyta</taxon>
        <taxon>Tracheophyta</taxon>
        <taxon>Spermatophyta</taxon>
        <taxon>Magnoliopsida</taxon>
        <taxon>eudicotyledons</taxon>
        <taxon>Gunneridae</taxon>
        <taxon>Pentapetalae</taxon>
        <taxon>rosids</taxon>
        <taxon>malvids</taxon>
        <taxon>Brassicales</taxon>
        <taxon>Brassicaceae</taxon>
        <taxon>Brassiceae</taxon>
        <taxon>Brassica</taxon>
    </lineage>
</organism>
<protein>
    <submittedName>
        <fullName evidence="1">Uncharacterized protein</fullName>
    </submittedName>
</protein>
<proteinExistence type="predicted"/>
<evidence type="ECO:0000313" key="2">
    <source>
        <dbReference type="EMBL" id="VDD05777.1"/>
    </source>
</evidence>
<dbReference type="Proteomes" id="UP000694005">
    <property type="component" value="Chromosome A08"/>
</dbReference>